<dbReference type="eggNOG" id="COG0457">
    <property type="taxonomic scope" value="Bacteria"/>
</dbReference>
<evidence type="ECO:0000256" key="6">
    <source>
        <dbReference type="SAM" id="Phobius"/>
    </source>
</evidence>
<dbReference type="InterPro" id="IPR019734">
    <property type="entry name" value="TPR_rpt"/>
</dbReference>
<evidence type="ECO:0000313" key="9">
    <source>
        <dbReference type="Proteomes" id="UP000001877"/>
    </source>
</evidence>
<dbReference type="STRING" id="358681.BBR47_58260"/>
<dbReference type="eggNOG" id="COG2214">
    <property type="taxonomic scope" value="Bacteria"/>
</dbReference>
<dbReference type="SUPFAM" id="SSF48452">
    <property type="entry name" value="TPR-like"/>
    <property type="match status" value="1"/>
</dbReference>
<evidence type="ECO:0000259" key="7">
    <source>
        <dbReference type="PROSITE" id="PS50076"/>
    </source>
</evidence>
<dbReference type="SMART" id="SM00271">
    <property type="entry name" value="DnaJ"/>
    <property type="match status" value="1"/>
</dbReference>
<keyword evidence="1" id="KW-0235">DNA replication</keyword>
<organism evidence="8 9">
    <name type="scientific">Brevibacillus brevis (strain 47 / JCM 6285 / NBRC 100599)</name>
    <dbReference type="NCBI Taxonomy" id="358681"/>
    <lineage>
        <taxon>Bacteria</taxon>
        <taxon>Bacillati</taxon>
        <taxon>Bacillota</taxon>
        <taxon>Bacilli</taxon>
        <taxon>Bacillales</taxon>
        <taxon>Paenibacillaceae</taxon>
        <taxon>Brevibacillus</taxon>
    </lineage>
</organism>
<dbReference type="KEGG" id="bbe:BBR47_58260"/>
<dbReference type="Pfam" id="PF13432">
    <property type="entry name" value="TPR_16"/>
    <property type="match status" value="1"/>
</dbReference>
<keyword evidence="3 5" id="KW-0802">TPR repeat</keyword>
<proteinExistence type="predicted"/>
<feature type="domain" description="J" evidence="7">
    <location>
        <begin position="2"/>
        <end position="53"/>
    </location>
</feature>
<dbReference type="PROSITE" id="PS50076">
    <property type="entry name" value="DNAJ_2"/>
    <property type="match status" value="1"/>
</dbReference>
<keyword evidence="2" id="KW-0677">Repeat</keyword>
<dbReference type="PANTHER" id="PTHR44858">
    <property type="entry name" value="TETRATRICOPEPTIDE REPEAT PROTEIN 6"/>
    <property type="match status" value="1"/>
</dbReference>
<dbReference type="InterPro" id="IPR050498">
    <property type="entry name" value="Ycf3"/>
</dbReference>
<dbReference type="PROSITE" id="PS50005">
    <property type="entry name" value="TPR"/>
    <property type="match status" value="2"/>
</dbReference>
<dbReference type="InterPro" id="IPR011990">
    <property type="entry name" value="TPR-like_helical_dom_sf"/>
</dbReference>
<feature type="transmembrane region" description="Helical" evidence="6">
    <location>
        <begin position="408"/>
        <end position="430"/>
    </location>
</feature>
<dbReference type="CDD" id="cd06257">
    <property type="entry name" value="DnaJ"/>
    <property type="match status" value="1"/>
</dbReference>
<evidence type="ECO:0000256" key="3">
    <source>
        <dbReference type="ARBA" id="ARBA00022803"/>
    </source>
</evidence>
<keyword evidence="4" id="KW-0346">Stress response</keyword>
<evidence type="ECO:0000313" key="8">
    <source>
        <dbReference type="EMBL" id="BAH46803.1"/>
    </source>
</evidence>
<dbReference type="SUPFAM" id="SSF46565">
    <property type="entry name" value="Chaperone J-domain"/>
    <property type="match status" value="1"/>
</dbReference>
<dbReference type="GO" id="GO:0006260">
    <property type="term" value="P:DNA replication"/>
    <property type="evidence" value="ECO:0007669"/>
    <property type="project" value="UniProtKB-KW"/>
</dbReference>
<name>C0Z9U9_BREBN</name>
<protein>
    <recommendedName>
        <fullName evidence="7">J domain-containing protein</fullName>
    </recommendedName>
</protein>
<feature type="repeat" description="TPR" evidence="5">
    <location>
        <begin position="325"/>
        <end position="358"/>
    </location>
</feature>
<dbReference type="EMBL" id="AP008955">
    <property type="protein sequence ID" value="BAH46803.1"/>
    <property type="molecule type" value="Genomic_DNA"/>
</dbReference>
<dbReference type="InterPro" id="IPR001623">
    <property type="entry name" value="DnaJ_domain"/>
</dbReference>
<dbReference type="HOGENOM" id="CLU_434560_0_0_9"/>
<evidence type="ECO:0000256" key="5">
    <source>
        <dbReference type="PROSITE-ProRule" id="PRU00339"/>
    </source>
</evidence>
<dbReference type="Gene3D" id="1.10.287.110">
    <property type="entry name" value="DnaJ domain"/>
    <property type="match status" value="1"/>
</dbReference>
<accession>C0Z9U9</accession>
<keyword evidence="6" id="KW-0812">Transmembrane</keyword>
<keyword evidence="6" id="KW-0472">Membrane</keyword>
<dbReference type="AlphaFoldDB" id="C0Z9U9"/>
<keyword evidence="9" id="KW-1185">Reference proteome</keyword>
<evidence type="ECO:0000256" key="1">
    <source>
        <dbReference type="ARBA" id="ARBA00022705"/>
    </source>
</evidence>
<feature type="repeat" description="TPR" evidence="5">
    <location>
        <begin position="257"/>
        <end position="290"/>
    </location>
</feature>
<dbReference type="Proteomes" id="UP000001877">
    <property type="component" value="Chromosome"/>
</dbReference>
<dbReference type="PANTHER" id="PTHR44858:SF1">
    <property type="entry name" value="UDP-N-ACETYLGLUCOSAMINE--PEPTIDE N-ACETYLGLUCOSAMINYLTRANSFERASE SPINDLY-RELATED"/>
    <property type="match status" value="1"/>
</dbReference>
<dbReference type="RefSeq" id="WP_015893988.1">
    <property type="nucleotide sequence ID" value="NC_012491.1"/>
</dbReference>
<dbReference type="Pfam" id="PF14559">
    <property type="entry name" value="TPR_19"/>
    <property type="match status" value="1"/>
</dbReference>
<keyword evidence="6" id="KW-1133">Transmembrane helix</keyword>
<dbReference type="Gene3D" id="1.25.40.10">
    <property type="entry name" value="Tetratricopeptide repeat domain"/>
    <property type="match status" value="1"/>
</dbReference>
<reference evidence="8 9" key="1">
    <citation type="submission" date="2005-03" db="EMBL/GenBank/DDBJ databases">
        <title>Brevibacillus brevis strain 47, complete genome.</title>
        <authorList>
            <person name="Hosoyama A."/>
            <person name="Yamada R."/>
            <person name="Hongo Y."/>
            <person name="Terui Y."/>
            <person name="Ankai A."/>
            <person name="Masuyama W."/>
            <person name="Sekiguchi M."/>
            <person name="Takeda T."/>
            <person name="Asano K."/>
            <person name="Ohji S."/>
            <person name="Ichikawa N."/>
            <person name="Narita S."/>
            <person name="Aoki N."/>
            <person name="Miura H."/>
            <person name="Matsushita S."/>
            <person name="Sekigawa T."/>
            <person name="Yamagata H."/>
            <person name="Yoshikawa H."/>
            <person name="Udaka S."/>
            <person name="Tanikawa S."/>
            <person name="Fujita N."/>
        </authorList>
    </citation>
    <scope>NUCLEOTIDE SEQUENCE [LARGE SCALE GENOMIC DNA]</scope>
    <source>
        <strain evidence="9">47 / JCM 6285 / NBRC 100599</strain>
    </source>
</reference>
<gene>
    <name evidence="8" type="ordered locus">BBR47_58260</name>
</gene>
<dbReference type="InterPro" id="IPR036869">
    <property type="entry name" value="J_dom_sf"/>
</dbReference>
<sequence length="629" mass="72126">MNIWRILDIDPTEDISTIKKAYAKKLRLHHPEDDPEGYQQLREAYDLAIKMAKQGQGKPRMEPILVDPSSPAEEEVEEVVPTQTVKRVLSIDDVHEQLDRNDHQVDSIDNFIEQVQALYDDFPARINPENWTRLLHSDLVWDIQQGRFVRERLFDFLEEHHHLPKSVWVKLEECFHWRELIEKPYYMDEHSEEFCAYYRKQLDEPGLRFDTLLQATDIDHDLFLSYRDTAYQALKENQLELANPSLNAAIALFADDPDLLRLLGEYCQRIGDMDGAIDAFSRIISLQPDTIDNYVARAYIWYNHQHFTEALNECEYILSQVPNHAEALSLLGKCQLELGDAALAKATFQQLLAANPHDYQALIMLTQLRADMVKQAKNLPAKERDLALQPLIAELGERKGLHKQTKQALRFQVIYTTVVLALIVLFHSLFSGAFEDHTGLGPISYVKHVVNGPLHITSAYEFDRMEPDQFITTRITDAHPLGIFQYQQKDADGNSTTTYESYMSVAKKGSTVAPSAWAYIGHLDGAPVILLATAEQAVKMNETKTLEIVQGKIQEMPKEVLDDAEEILQQPGLNSTYDATSLVTDHLIDAKQHKLAWPPFSAAFCGIILLLLYRVFFRTLYKIYLLTRF</sequence>
<feature type="transmembrane region" description="Helical" evidence="6">
    <location>
        <begin position="595"/>
        <end position="616"/>
    </location>
</feature>
<evidence type="ECO:0000256" key="2">
    <source>
        <dbReference type="ARBA" id="ARBA00022737"/>
    </source>
</evidence>
<dbReference type="SMART" id="SM00028">
    <property type="entry name" value="TPR"/>
    <property type="match status" value="3"/>
</dbReference>
<evidence type="ECO:0000256" key="4">
    <source>
        <dbReference type="ARBA" id="ARBA00023016"/>
    </source>
</evidence>